<feature type="region of interest" description="Disordered" evidence="1">
    <location>
        <begin position="320"/>
        <end position="408"/>
    </location>
</feature>
<organism evidence="2 3">
    <name type="scientific">Ophiocordyceps polyrhachis-furcata BCC 54312</name>
    <dbReference type="NCBI Taxonomy" id="1330021"/>
    <lineage>
        <taxon>Eukaryota</taxon>
        <taxon>Fungi</taxon>
        <taxon>Dikarya</taxon>
        <taxon>Ascomycota</taxon>
        <taxon>Pezizomycotina</taxon>
        <taxon>Sordariomycetes</taxon>
        <taxon>Hypocreomycetidae</taxon>
        <taxon>Hypocreales</taxon>
        <taxon>Ophiocordycipitaceae</taxon>
        <taxon>Ophiocordyceps</taxon>
    </lineage>
</organism>
<dbReference type="OrthoDB" id="5142910at2759"/>
<evidence type="ECO:0000313" key="3">
    <source>
        <dbReference type="Proteomes" id="UP000253664"/>
    </source>
</evidence>
<sequence>MSRPPTPVSSCPLRRLQVRAGTETSVYEAAQFAGDMVLTLDGQRSLSSGRDCLMLVVHCARRNMLSIRLSDLLLHHHDAADSVGADRSARQLTIRVPSQQHEVRASFEHARDFNLSLCMLSKSGFTIRDETPTSVSLDSSQASVDLAPRLSSITPLPYGPEPQKPWTLATLLDCASVPPQSPAELMQNVPSSLSSSPVLNTSSRQSMSSSVFNPYNLFTKNQSGNLYQPRVASPLRNSFLPNEQGHEAGSVATTAVRGSENLIRSASSTMIRDHDDPALFSASSSVCSATESATGDWATPGAVEEQTLVAQSFRDLMPQRRHLPFAPERKADVSPSNDRAKRVRQRNGDDDRLSLTTGIGSFSGTPVESRHGRQGGQNDVGQIREPDGSRQCFANSEDQGDSTHGGTGLFRETRASLLVPRTSGYVRHTVVLTDPLMLRQLSNLTAGIFEQYQADVSRGCDEALCAQFYLERLQSQRRDFWLSQLTRRNDFLVKHTSTEQGYLPTSYEVEACGAWRQASGCIDLVPY</sequence>
<keyword evidence="3" id="KW-1185">Reference proteome</keyword>
<protein>
    <submittedName>
        <fullName evidence="2">Uncharacterized protein</fullName>
    </submittedName>
</protein>
<evidence type="ECO:0000313" key="2">
    <source>
        <dbReference type="EMBL" id="RCI10303.1"/>
    </source>
</evidence>
<feature type="compositionally biased region" description="Polar residues" evidence="1">
    <location>
        <begin position="354"/>
        <end position="366"/>
    </location>
</feature>
<evidence type="ECO:0000256" key="1">
    <source>
        <dbReference type="SAM" id="MobiDB-lite"/>
    </source>
</evidence>
<dbReference type="AlphaFoldDB" id="A0A367L798"/>
<reference evidence="2 3" key="1">
    <citation type="journal article" date="2015" name="BMC Genomics">
        <title>Insights from the genome of Ophiocordyceps polyrhachis-furcata to pathogenicity and host specificity in insect fungi.</title>
        <authorList>
            <person name="Wichadakul D."/>
            <person name="Kobmoo N."/>
            <person name="Ingsriswang S."/>
            <person name="Tangphatsornruang S."/>
            <person name="Chantasingh D."/>
            <person name="Luangsa-ard J.J."/>
            <person name="Eurwilaichitr L."/>
        </authorList>
    </citation>
    <scope>NUCLEOTIDE SEQUENCE [LARGE SCALE GENOMIC DNA]</scope>
    <source>
        <strain evidence="2 3">BCC 54312</strain>
    </source>
</reference>
<proteinExistence type="predicted"/>
<name>A0A367L798_9HYPO</name>
<gene>
    <name evidence="2" type="ORF">L249_8486</name>
</gene>
<dbReference type="EMBL" id="LKCN02000013">
    <property type="protein sequence ID" value="RCI10303.1"/>
    <property type="molecule type" value="Genomic_DNA"/>
</dbReference>
<comment type="caution">
    <text evidence="2">The sequence shown here is derived from an EMBL/GenBank/DDBJ whole genome shotgun (WGS) entry which is preliminary data.</text>
</comment>
<accession>A0A367L798</accession>
<dbReference type="Proteomes" id="UP000253664">
    <property type="component" value="Unassembled WGS sequence"/>
</dbReference>